<reference evidence="1" key="1">
    <citation type="submission" date="2020-05" db="EMBL/GenBank/DDBJ databases">
        <authorList>
            <person name="Chiriac C."/>
            <person name="Salcher M."/>
            <person name="Ghai R."/>
            <person name="Kavagutti S V."/>
        </authorList>
    </citation>
    <scope>NUCLEOTIDE SEQUENCE</scope>
</reference>
<protein>
    <submittedName>
        <fullName evidence="1">Unannotated protein</fullName>
    </submittedName>
</protein>
<dbReference type="AntiFam" id="ANF00007">
    <property type="entry name" value="Shadow ORF (opposite clpB)"/>
</dbReference>
<accession>A0A6J6NFG8</accession>
<evidence type="ECO:0000313" key="1">
    <source>
        <dbReference type="EMBL" id="CAB4683768.1"/>
    </source>
</evidence>
<dbReference type="AlphaFoldDB" id="A0A6J6NFG8"/>
<proteinExistence type="predicted"/>
<organism evidence="1">
    <name type="scientific">freshwater metagenome</name>
    <dbReference type="NCBI Taxonomy" id="449393"/>
    <lineage>
        <taxon>unclassified sequences</taxon>
        <taxon>metagenomes</taxon>
        <taxon>ecological metagenomes</taxon>
    </lineage>
</organism>
<gene>
    <name evidence="1" type="ORF">UFOPK2350_01197</name>
</gene>
<name>A0A6J6NFG8_9ZZZZ</name>
<sequence length="300" mass="33394">MGLVAIAQTLQNFDGVRNGWFLNLDRLETAFERSVFFEVLAIFLERCCTDGLQFAASKHRLEDAGCVDCTFGGTGTNERVDLVDEKDDVAAGLDFLEHLLETLFEITAVTRTGNECTEIKRVELLTVKRFGNLIGSDCLCETFNDCSLANTRFANKNRVVLGTAAEHLHDAFCFACTTDNWVELLFASELREVPTELIEYGRTAWRCFARTTTGGAGLLALLRARTGIARQQLDDLLANTGKVGAELDEHLCSDTFALTNETKKDVLGADVVMAELQRFTQRQFEHLFGTRREGDVAARR</sequence>
<dbReference type="EMBL" id="CAEZXE010000107">
    <property type="protein sequence ID" value="CAB4683768.1"/>
    <property type="molecule type" value="Genomic_DNA"/>
</dbReference>